<dbReference type="OrthoDB" id="9761717at2"/>
<dbReference type="Proteomes" id="UP000186096">
    <property type="component" value="Unassembled WGS sequence"/>
</dbReference>
<evidence type="ECO:0000256" key="1">
    <source>
        <dbReference type="ARBA" id="ARBA00001967"/>
    </source>
</evidence>
<feature type="binding site" evidence="6">
    <location>
        <position position="370"/>
    </location>
    <ligand>
        <name>Mg(2+)</name>
        <dbReference type="ChEBI" id="CHEBI:18420"/>
    </ligand>
</feature>
<keyword evidence="3 6" id="KW-0533">Nickel</keyword>
<feature type="binding site" evidence="6">
    <location>
        <position position="417"/>
    </location>
    <ligand>
        <name>Fe cation</name>
        <dbReference type="ChEBI" id="CHEBI:24875"/>
    </ligand>
</feature>
<evidence type="ECO:0000256" key="3">
    <source>
        <dbReference type="ARBA" id="ARBA00022596"/>
    </source>
</evidence>
<feature type="binding site" evidence="6">
    <location>
        <position position="44"/>
    </location>
    <ligand>
        <name>Mg(2+)</name>
        <dbReference type="ChEBI" id="CHEBI:18420"/>
    </ligand>
</feature>
<organism evidence="7 8">
    <name type="scientific">Microbispora rosea</name>
    <dbReference type="NCBI Taxonomy" id="58117"/>
    <lineage>
        <taxon>Bacteria</taxon>
        <taxon>Bacillati</taxon>
        <taxon>Actinomycetota</taxon>
        <taxon>Actinomycetes</taxon>
        <taxon>Streptosporangiales</taxon>
        <taxon>Streptosporangiaceae</taxon>
        <taxon>Microbispora</taxon>
    </lineage>
</organism>
<dbReference type="Gene3D" id="1.10.645.10">
    <property type="entry name" value="Cytochrome-c3 Hydrogenase, chain B"/>
    <property type="match status" value="1"/>
</dbReference>
<feature type="binding site" evidence="6">
    <location>
        <position position="66"/>
    </location>
    <ligand>
        <name>Fe cation</name>
        <dbReference type="ChEBI" id="CHEBI:24875"/>
    </ligand>
</feature>
<feature type="binding site" evidence="6">
    <location>
        <position position="414"/>
    </location>
    <ligand>
        <name>Ni(2+)</name>
        <dbReference type="ChEBI" id="CHEBI:49786"/>
    </ligand>
</feature>
<name>A0A1N7H4Q6_9ACTN</name>
<reference evidence="8" key="1">
    <citation type="submission" date="2017-01" db="EMBL/GenBank/DDBJ databases">
        <authorList>
            <person name="Varghese N."/>
            <person name="Submissions S."/>
        </authorList>
    </citation>
    <scope>NUCLEOTIDE SEQUENCE [LARGE SCALE GENOMIC DNA]</scope>
    <source>
        <strain evidence="8">ATCC 12950</strain>
    </source>
</reference>
<dbReference type="InterPro" id="IPR029014">
    <property type="entry name" value="NiFe-Hase_large"/>
</dbReference>
<evidence type="ECO:0000256" key="5">
    <source>
        <dbReference type="ARBA" id="ARBA00023002"/>
    </source>
</evidence>
<gene>
    <name evidence="7" type="ORF">SAMN05421833_13711</name>
</gene>
<dbReference type="EMBL" id="FTNI01000037">
    <property type="protein sequence ID" value="SIS19847.1"/>
    <property type="molecule type" value="Genomic_DNA"/>
</dbReference>
<keyword evidence="6" id="KW-0408">Iron</keyword>
<dbReference type="STRING" id="58117.SAMN05421833_13711"/>
<dbReference type="Pfam" id="PF00374">
    <property type="entry name" value="NiFeSe_Hases"/>
    <property type="match status" value="2"/>
</dbReference>
<comment type="cofactor">
    <cofactor evidence="1 6">
        <name>Ni(2+)</name>
        <dbReference type="ChEBI" id="CHEBI:49786"/>
    </cofactor>
</comment>
<dbReference type="GO" id="GO:0016151">
    <property type="term" value="F:nickel cation binding"/>
    <property type="evidence" value="ECO:0007669"/>
    <property type="project" value="InterPro"/>
</dbReference>
<dbReference type="SUPFAM" id="SSF56762">
    <property type="entry name" value="HydB/Nqo4-like"/>
    <property type="match status" value="1"/>
</dbReference>
<evidence type="ECO:0000256" key="2">
    <source>
        <dbReference type="ARBA" id="ARBA00009292"/>
    </source>
</evidence>
<evidence type="ECO:0000256" key="4">
    <source>
        <dbReference type="ARBA" id="ARBA00022723"/>
    </source>
</evidence>
<evidence type="ECO:0000313" key="7">
    <source>
        <dbReference type="EMBL" id="SIS19847.1"/>
    </source>
</evidence>
<keyword evidence="5" id="KW-0560">Oxidoreductase</keyword>
<keyword evidence="8" id="KW-1185">Reference proteome</keyword>
<sequence>MTHKTITVGGLSRVEGEGALLVRARDGRIEDLELRIYEPPRFFEALLRGRSYTEPPDITARICGICPVAYQMSACQAIEAACGVEVTGPLRDLRLLLYYGEWIESHTLHVYLLHAPDFLGYDSGIAMAADHRDLIQQGLALKKAGNDLVAAIGGRPIHPVNVRVGGFYRVPSRRELAPAAERLRRAREIALRTVSWVAGFDFPDVEHGYRFLALRHPGEYAILSGALITSDGGSFGVREWPEHVIEEQVPHSTALHARLDGSPGYLVGPMARYSLNSAQLSPLAREAAAAAGLGPACRNPFLSIVVRAVEIVHACDEALRIIDDLAEPDAPYVPVEPRAATGHGASEAPRGTLYHRYRIDADGLIGEADIVPPTSQNQARIEADLRHLIEPRLDLPEEELATLCERAIRNHDPCISCSAHFLHLHVDSR</sequence>
<evidence type="ECO:0000313" key="8">
    <source>
        <dbReference type="Proteomes" id="UP000186096"/>
    </source>
</evidence>
<keyword evidence="6" id="KW-0460">Magnesium</keyword>
<proteinExistence type="inferred from homology"/>
<feature type="binding site" evidence="6">
    <location>
        <position position="420"/>
    </location>
    <ligand>
        <name>Mg(2+)</name>
        <dbReference type="ChEBI" id="CHEBI:18420"/>
    </ligand>
</feature>
<protein>
    <submittedName>
        <fullName evidence="7">Coenzyme F420-reducing hydrogenase, alpha subunit</fullName>
    </submittedName>
</protein>
<dbReference type="GO" id="GO:0016491">
    <property type="term" value="F:oxidoreductase activity"/>
    <property type="evidence" value="ECO:0007669"/>
    <property type="project" value="UniProtKB-KW"/>
</dbReference>
<comment type="similarity">
    <text evidence="2">Belongs to the [NiFe]/[NiFeSe] hydrogenase large subunit family.</text>
</comment>
<dbReference type="PANTHER" id="PTHR43600:SF2">
    <property type="entry name" value="F420-NON-REDUCING HYDROGENASE VHU SUBUNIT A"/>
    <property type="match status" value="1"/>
</dbReference>
<comment type="cofactor">
    <cofactor evidence="6">
        <name>Fe cation</name>
        <dbReference type="ChEBI" id="CHEBI:24875"/>
    </cofactor>
</comment>
<feature type="binding site" evidence="6">
    <location>
        <position position="63"/>
    </location>
    <ligand>
        <name>Ni(2+)</name>
        <dbReference type="ChEBI" id="CHEBI:49786"/>
    </ligand>
</feature>
<feature type="binding site" evidence="6">
    <location>
        <position position="66"/>
    </location>
    <ligand>
        <name>Ni(2+)</name>
        <dbReference type="ChEBI" id="CHEBI:49786"/>
    </ligand>
</feature>
<accession>A0A1N7H4Q6</accession>
<dbReference type="RefSeq" id="WP_076441851.1">
    <property type="nucleotide sequence ID" value="NZ_FTNI01000037.1"/>
</dbReference>
<evidence type="ECO:0000256" key="6">
    <source>
        <dbReference type="PIRSR" id="PIRSR601501-1"/>
    </source>
</evidence>
<dbReference type="PANTHER" id="PTHR43600">
    <property type="entry name" value="COENZYME F420 HYDROGENASE, SUBUNIT ALPHA"/>
    <property type="match status" value="1"/>
</dbReference>
<keyword evidence="4 6" id="KW-0479">Metal-binding</keyword>
<dbReference type="AlphaFoldDB" id="A0A1N7H4Q6"/>
<dbReference type="InterPro" id="IPR001501">
    <property type="entry name" value="Ni-dep_hyd_lsu"/>
</dbReference>